<dbReference type="RefSeq" id="WP_068703351.1">
    <property type="nucleotide sequence ID" value="NZ_BDCR01000003.1"/>
</dbReference>
<reference evidence="4" key="2">
    <citation type="journal article" date="2017" name="Genome Announc.">
        <title>Draft genome sequence of Paludibacter jiangxiensis NM7(T), a propionate-producing fermentative bacterium.</title>
        <authorList>
            <person name="Qiu Y.-L."/>
            <person name="Tourlousse D.M."/>
            <person name="Matsuura N."/>
            <person name="Ohashi A."/>
            <person name="Sekiguchi Y."/>
        </authorList>
    </citation>
    <scope>NUCLEOTIDE SEQUENCE [LARGE SCALE GENOMIC DNA]</scope>
    <source>
        <strain evidence="4">NM7</strain>
    </source>
</reference>
<dbReference type="InterPro" id="IPR049492">
    <property type="entry name" value="BD-FAE-like_dom"/>
</dbReference>
<evidence type="ECO:0000259" key="2">
    <source>
        <dbReference type="Pfam" id="PF20434"/>
    </source>
</evidence>
<dbReference type="AlphaFoldDB" id="A0A170ZKC8"/>
<dbReference type="EMBL" id="BDCR01000003">
    <property type="protein sequence ID" value="GAT62756.1"/>
    <property type="molecule type" value="Genomic_DNA"/>
</dbReference>
<proteinExistence type="predicted"/>
<name>A0A170ZKC8_9BACT</name>
<dbReference type="OrthoDB" id="9777975at2"/>
<dbReference type="Proteomes" id="UP000076586">
    <property type="component" value="Unassembled WGS sequence"/>
</dbReference>
<dbReference type="Gene3D" id="3.40.50.1820">
    <property type="entry name" value="alpha/beta hydrolase"/>
    <property type="match status" value="1"/>
</dbReference>
<protein>
    <submittedName>
        <fullName evidence="3">Acetyl esterase</fullName>
    </submittedName>
</protein>
<evidence type="ECO:0000313" key="3">
    <source>
        <dbReference type="EMBL" id="GAT62756.1"/>
    </source>
</evidence>
<gene>
    <name evidence="3" type="ORF">PJIAN_359</name>
</gene>
<feature type="domain" description="BD-FAE-like" evidence="2">
    <location>
        <begin position="157"/>
        <end position="206"/>
    </location>
</feature>
<dbReference type="STRING" id="681398.PJIAN_359"/>
<dbReference type="Pfam" id="PF20434">
    <property type="entry name" value="BD-FAE"/>
    <property type="match status" value="1"/>
</dbReference>
<dbReference type="PANTHER" id="PTHR48081:SF6">
    <property type="entry name" value="PEPTIDASE S9 PROLYL OLIGOPEPTIDASE CATALYTIC DOMAIN-CONTAINING PROTEIN"/>
    <property type="match status" value="1"/>
</dbReference>
<accession>A0A170ZKC8</accession>
<dbReference type="GO" id="GO:0016787">
    <property type="term" value="F:hydrolase activity"/>
    <property type="evidence" value="ECO:0007669"/>
    <property type="project" value="UniProtKB-KW"/>
</dbReference>
<dbReference type="InterPro" id="IPR029058">
    <property type="entry name" value="AB_hydrolase_fold"/>
</dbReference>
<dbReference type="PANTHER" id="PTHR48081">
    <property type="entry name" value="AB HYDROLASE SUPERFAMILY PROTEIN C4A8.06C"/>
    <property type="match status" value="1"/>
</dbReference>
<keyword evidence="4" id="KW-1185">Reference proteome</keyword>
<reference evidence="4" key="1">
    <citation type="submission" date="2016-04" db="EMBL/GenBank/DDBJ databases">
        <title>Draft genome sequence of Paludibacter jiangxiensis strain NM7.</title>
        <authorList>
            <person name="Qiu Y."/>
            <person name="Matsuura N."/>
            <person name="Ohashi A."/>
            <person name="Tourlousse M.D."/>
            <person name="Sekiguchi Y."/>
        </authorList>
    </citation>
    <scope>NUCLEOTIDE SEQUENCE [LARGE SCALE GENOMIC DNA]</scope>
    <source>
        <strain evidence="4">NM7</strain>
    </source>
</reference>
<comment type="caution">
    <text evidence="3">The sequence shown here is derived from an EMBL/GenBank/DDBJ whole genome shotgun (WGS) entry which is preliminary data.</text>
</comment>
<keyword evidence="1" id="KW-0378">Hydrolase</keyword>
<evidence type="ECO:0000313" key="4">
    <source>
        <dbReference type="Proteomes" id="UP000076586"/>
    </source>
</evidence>
<organism evidence="3 4">
    <name type="scientific">Paludibacter jiangxiensis</name>
    <dbReference type="NCBI Taxonomy" id="681398"/>
    <lineage>
        <taxon>Bacteria</taxon>
        <taxon>Pseudomonadati</taxon>
        <taxon>Bacteroidota</taxon>
        <taxon>Bacteroidia</taxon>
        <taxon>Bacteroidales</taxon>
        <taxon>Paludibacteraceae</taxon>
        <taxon>Paludibacter</taxon>
    </lineage>
</organism>
<sequence>MNKIFCSLVAVCCCLLPAKSQEVVKLYNGVPPGNSRSTIEEKMTRAANGSIDVISDVTIPTLTAYLPASAKATGTSVVILPGGALRFLSWDMEGVKLAQWLNEKGVAAFVLKYRLRTSDMKQVTPPTGTPLRAAVYESNKLVNANANPLKDSVSAKVISMAAEDTRQAIRIIRKNATRWKINPDKVGCIGFSAGGGVMLSAVMHNADQSAMPGFIATIYGPALEDVVMPNSAPPLFIATCADHMNVAAGCLALFESWKRAGGEAEIHIYGKGKAGFGMIKQNQPSDEWVNSFYRWLLSEGF</sequence>
<dbReference type="InterPro" id="IPR050300">
    <property type="entry name" value="GDXG_lipolytic_enzyme"/>
</dbReference>
<dbReference type="SUPFAM" id="SSF53474">
    <property type="entry name" value="alpha/beta-Hydrolases"/>
    <property type="match status" value="1"/>
</dbReference>
<evidence type="ECO:0000256" key="1">
    <source>
        <dbReference type="ARBA" id="ARBA00022801"/>
    </source>
</evidence>